<dbReference type="Proteomes" id="UP000236723">
    <property type="component" value="Unassembled WGS sequence"/>
</dbReference>
<evidence type="ECO:0000313" key="2">
    <source>
        <dbReference type="EMBL" id="SEF84254.1"/>
    </source>
</evidence>
<dbReference type="OrthoDB" id="9892889at2"/>
<evidence type="ECO:0000313" key="3">
    <source>
        <dbReference type="Proteomes" id="UP000236723"/>
    </source>
</evidence>
<accession>A0A1H5VAN4</accession>
<feature type="compositionally biased region" description="Basic and acidic residues" evidence="1">
    <location>
        <begin position="74"/>
        <end position="83"/>
    </location>
</feature>
<organism evidence="2 3">
    <name type="scientific">Thermomonospora echinospora</name>
    <dbReference type="NCBI Taxonomy" id="1992"/>
    <lineage>
        <taxon>Bacteria</taxon>
        <taxon>Bacillati</taxon>
        <taxon>Actinomycetota</taxon>
        <taxon>Actinomycetes</taxon>
        <taxon>Streptosporangiales</taxon>
        <taxon>Thermomonosporaceae</taxon>
        <taxon>Thermomonospora</taxon>
    </lineage>
</organism>
<keyword evidence="3" id="KW-1185">Reference proteome</keyword>
<protein>
    <submittedName>
        <fullName evidence="2">Uncharacterized protein</fullName>
    </submittedName>
</protein>
<dbReference type="RefSeq" id="WP_103936522.1">
    <property type="nucleotide sequence ID" value="NZ_FNVO01000002.1"/>
</dbReference>
<proteinExistence type="predicted"/>
<reference evidence="3" key="1">
    <citation type="submission" date="2016-10" db="EMBL/GenBank/DDBJ databases">
        <authorList>
            <person name="Varghese N."/>
            <person name="Submissions S."/>
        </authorList>
    </citation>
    <scope>NUCLEOTIDE SEQUENCE [LARGE SCALE GENOMIC DNA]</scope>
    <source>
        <strain evidence="3">DSM 43163</strain>
    </source>
</reference>
<gene>
    <name evidence="2" type="ORF">SAMN04489712_102237</name>
</gene>
<feature type="region of interest" description="Disordered" evidence="1">
    <location>
        <begin position="1"/>
        <end position="92"/>
    </location>
</feature>
<evidence type="ECO:0000256" key="1">
    <source>
        <dbReference type="SAM" id="MobiDB-lite"/>
    </source>
</evidence>
<name>A0A1H5VAN4_9ACTN</name>
<dbReference type="AlphaFoldDB" id="A0A1H5VAN4"/>
<dbReference type="EMBL" id="FNVO01000002">
    <property type="protein sequence ID" value="SEF84254.1"/>
    <property type="molecule type" value="Genomic_DNA"/>
</dbReference>
<sequence length="92" mass="9753">MSVWSAHCALGRRSDAHGPQRRHPLRPGNGCPGPFPGTRGTSLPGTGRAASSHGEGSGRPEHAPIAVPAAGAVRWERPHDQERRRRRLIGGA</sequence>